<evidence type="ECO:0000313" key="3">
    <source>
        <dbReference type="Proteomes" id="UP000249130"/>
    </source>
</evidence>
<dbReference type="AlphaFoldDB" id="A0A327L4B2"/>
<sequence>MGRIYIGAAWLLTVVVAYGIGWWRGARNVVRTAADAGGTGFEITLVLVLVVAVASALGALWLRHRLAAGKDRALHDRTLHE</sequence>
<evidence type="ECO:0000313" key="2">
    <source>
        <dbReference type="EMBL" id="RAI42528.1"/>
    </source>
</evidence>
<reference evidence="2 3" key="1">
    <citation type="submission" date="2017-07" db="EMBL/GenBank/DDBJ databases">
        <title>Draft Genome Sequences of Select Purple Nonsulfur Bacteria.</title>
        <authorList>
            <person name="Lasarre B."/>
            <person name="Mckinlay J.B."/>
        </authorList>
    </citation>
    <scope>NUCLEOTIDE SEQUENCE [LARGE SCALE GENOMIC DNA]</scope>
    <source>
        <strain evidence="2 3">DSM 5909</strain>
    </source>
</reference>
<dbReference type="RefSeq" id="WP_111420592.1">
    <property type="nucleotide sequence ID" value="NZ_NPEX01000146.1"/>
</dbReference>
<keyword evidence="3" id="KW-1185">Reference proteome</keyword>
<name>A0A327L4B2_9BRAD</name>
<organism evidence="2 3">
    <name type="scientific">Rhodoplanes roseus</name>
    <dbReference type="NCBI Taxonomy" id="29409"/>
    <lineage>
        <taxon>Bacteria</taxon>
        <taxon>Pseudomonadati</taxon>
        <taxon>Pseudomonadota</taxon>
        <taxon>Alphaproteobacteria</taxon>
        <taxon>Hyphomicrobiales</taxon>
        <taxon>Nitrobacteraceae</taxon>
        <taxon>Rhodoplanes</taxon>
    </lineage>
</organism>
<dbReference type="Proteomes" id="UP000249130">
    <property type="component" value="Unassembled WGS sequence"/>
</dbReference>
<keyword evidence="1" id="KW-0812">Transmembrane</keyword>
<keyword evidence="1" id="KW-1133">Transmembrane helix</keyword>
<accession>A0A327L4B2</accession>
<proteinExistence type="predicted"/>
<keyword evidence="1" id="KW-0472">Membrane</keyword>
<dbReference type="EMBL" id="NPEX01000146">
    <property type="protein sequence ID" value="RAI42528.1"/>
    <property type="molecule type" value="Genomic_DNA"/>
</dbReference>
<protein>
    <submittedName>
        <fullName evidence="2">Uncharacterized protein</fullName>
    </submittedName>
</protein>
<comment type="caution">
    <text evidence="2">The sequence shown here is derived from an EMBL/GenBank/DDBJ whole genome shotgun (WGS) entry which is preliminary data.</text>
</comment>
<gene>
    <name evidence="2" type="ORF">CH341_19065</name>
</gene>
<feature type="transmembrane region" description="Helical" evidence="1">
    <location>
        <begin position="5"/>
        <end position="23"/>
    </location>
</feature>
<feature type="transmembrane region" description="Helical" evidence="1">
    <location>
        <begin position="43"/>
        <end position="62"/>
    </location>
</feature>
<evidence type="ECO:0000256" key="1">
    <source>
        <dbReference type="SAM" id="Phobius"/>
    </source>
</evidence>